<feature type="compositionally biased region" description="Basic and acidic residues" evidence="1">
    <location>
        <begin position="178"/>
        <end position="204"/>
    </location>
</feature>
<feature type="compositionally biased region" description="Basic and acidic residues" evidence="1">
    <location>
        <begin position="285"/>
        <end position="313"/>
    </location>
</feature>
<feature type="compositionally biased region" description="Basic residues" evidence="1">
    <location>
        <begin position="117"/>
        <end position="134"/>
    </location>
</feature>
<keyword evidence="2" id="KW-0282">Flagellum</keyword>
<gene>
    <name evidence="2" type="ORF">AVDCRST_MAG65-395</name>
</gene>
<sequence>VLRYALPVRHRPPARRCGRRAGADQRWRRDAWRLRQRRWVGSRDRDVGLRLSPSAPREQGAPAHAGGDVRAALQVARGVARVARARPGRAASAERRAVLVRRVHALAADAVRQLHLRRQGHRRRPGCHRRRARVRLLPDRPPVRRRRVDHHPGSRSVTGRAAGRAHRRRARGAAARGDLVRPRPARAERDRLRVEPRDPADRQPRGPRPRRERRGGGGTGQLAAAHLPAVRGAREVLPVERPAPRGHGGRLRARAEGVAAAHRARPARHAGDDRRPPAAVPDVAARSERARTGPGAVDRHPARRGAERDDRRPRALQGRAGPHRPPPRRPPARPDRSALRAGRGRGPL</sequence>
<evidence type="ECO:0000256" key="1">
    <source>
        <dbReference type="SAM" id="MobiDB-lite"/>
    </source>
</evidence>
<feature type="non-terminal residue" evidence="2">
    <location>
        <position position="348"/>
    </location>
</feature>
<feature type="compositionally biased region" description="Basic residues" evidence="1">
    <location>
        <begin position="321"/>
        <end position="331"/>
    </location>
</feature>
<feature type="non-terminal residue" evidence="2">
    <location>
        <position position="1"/>
    </location>
</feature>
<feature type="region of interest" description="Disordered" evidence="1">
    <location>
        <begin position="47"/>
        <end position="66"/>
    </location>
</feature>
<proteinExistence type="predicted"/>
<dbReference type="EMBL" id="CADCVL010000065">
    <property type="protein sequence ID" value="CAA9467113.1"/>
    <property type="molecule type" value="Genomic_DNA"/>
</dbReference>
<dbReference type="AlphaFoldDB" id="A0A6J4RC19"/>
<protein>
    <submittedName>
        <fullName evidence="2">Flagellar motor switch protein FliM</fullName>
    </submittedName>
</protein>
<keyword evidence="2" id="KW-0966">Cell projection</keyword>
<evidence type="ECO:0000313" key="2">
    <source>
        <dbReference type="EMBL" id="CAA9467113.1"/>
    </source>
</evidence>
<reference evidence="2" key="1">
    <citation type="submission" date="2020-02" db="EMBL/GenBank/DDBJ databases">
        <authorList>
            <person name="Meier V. D."/>
        </authorList>
    </citation>
    <scope>NUCLEOTIDE SEQUENCE</scope>
    <source>
        <strain evidence="2">AVDCRST_MAG65</strain>
    </source>
</reference>
<accession>A0A6J4RC19</accession>
<organism evidence="2">
    <name type="scientific">uncultured Solirubrobacteraceae bacterium</name>
    <dbReference type="NCBI Taxonomy" id="1162706"/>
    <lineage>
        <taxon>Bacteria</taxon>
        <taxon>Bacillati</taxon>
        <taxon>Actinomycetota</taxon>
        <taxon>Thermoleophilia</taxon>
        <taxon>Solirubrobacterales</taxon>
        <taxon>Solirubrobacteraceae</taxon>
        <taxon>environmental samples</taxon>
    </lineage>
</organism>
<feature type="region of interest" description="Disordered" evidence="1">
    <location>
        <begin position="117"/>
        <end position="348"/>
    </location>
</feature>
<name>A0A6J4RC19_9ACTN</name>
<keyword evidence="2" id="KW-0969">Cilium</keyword>